<dbReference type="GO" id="GO:0003723">
    <property type="term" value="F:RNA binding"/>
    <property type="evidence" value="ECO:0007669"/>
    <property type="project" value="InterPro"/>
</dbReference>
<dbReference type="GO" id="GO:0005829">
    <property type="term" value="C:cytosol"/>
    <property type="evidence" value="ECO:0007669"/>
    <property type="project" value="TreeGrafter"/>
</dbReference>
<feature type="active site" description="Nucleophile" evidence="4">
    <location>
        <position position="76"/>
    </location>
</feature>
<dbReference type="SUPFAM" id="SSF55120">
    <property type="entry name" value="Pseudouridine synthase"/>
    <property type="match status" value="1"/>
</dbReference>
<dbReference type="NCBIfam" id="NF002155">
    <property type="entry name" value="PRK00984.1-4"/>
    <property type="match status" value="1"/>
</dbReference>
<dbReference type="InterPro" id="IPR020119">
    <property type="entry name" value="PsdUridine_synth_TruD_CS"/>
</dbReference>
<dbReference type="InterPro" id="IPR020103">
    <property type="entry name" value="PsdUridine_synth_cat_dom_sf"/>
</dbReference>
<evidence type="ECO:0000256" key="4">
    <source>
        <dbReference type="HAMAP-Rule" id="MF_01082"/>
    </source>
</evidence>
<proteinExistence type="inferred from homology"/>
<dbReference type="InterPro" id="IPR042214">
    <property type="entry name" value="TruD_catalytic"/>
</dbReference>
<dbReference type="EMBL" id="CP061280">
    <property type="protein sequence ID" value="QNS15348.1"/>
    <property type="molecule type" value="Genomic_DNA"/>
</dbReference>
<evidence type="ECO:0000313" key="7">
    <source>
        <dbReference type="Proteomes" id="UP000576260"/>
    </source>
</evidence>
<keyword evidence="7" id="KW-1185">Reference proteome</keyword>
<evidence type="ECO:0000313" key="6">
    <source>
        <dbReference type="EMBL" id="QNS15348.1"/>
    </source>
</evidence>
<dbReference type="Pfam" id="PF01142">
    <property type="entry name" value="TruD"/>
    <property type="match status" value="2"/>
</dbReference>
<dbReference type="PROSITE" id="PS01268">
    <property type="entry name" value="UPF0024"/>
    <property type="match status" value="1"/>
</dbReference>
<dbReference type="InterPro" id="IPR011760">
    <property type="entry name" value="PsdUridine_synth_TruD_insert"/>
</dbReference>
<dbReference type="InterPro" id="IPR001656">
    <property type="entry name" value="PsdUridine_synth_TruD"/>
</dbReference>
<dbReference type="Gene3D" id="3.30.2340.10">
    <property type="entry name" value="TruD, insertion domain"/>
    <property type="match status" value="1"/>
</dbReference>
<dbReference type="AlphaFoldDB" id="A0A7H1C2Z3"/>
<dbReference type="NCBIfam" id="TIGR00094">
    <property type="entry name" value="tRNA_TruD_broad"/>
    <property type="match status" value="1"/>
</dbReference>
<dbReference type="GO" id="GO:0160150">
    <property type="term" value="F:tRNA pseudouridine(13) synthase activity"/>
    <property type="evidence" value="ECO:0007669"/>
    <property type="project" value="UniProtKB-EC"/>
</dbReference>
<protein>
    <recommendedName>
        <fullName evidence="4">tRNA pseudouridine synthase D</fullName>
        <ecNumber evidence="4">5.4.99.27</ecNumber>
    </recommendedName>
    <alternativeName>
        <fullName evidence="4">tRNA pseudouridine(13) synthase</fullName>
    </alternativeName>
    <alternativeName>
        <fullName evidence="4">tRNA pseudouridylate synthase D</fullName>
    </alternativeName>
    <alternativeName>
        <fullName evidence="4">tRNA-uridine isomerase D</fullName>
    </alternativeName>
</protein>
<dbReference type="Gene3D" id="3.30.2350.20">
    <property type="entry name" value="TruD, catalytic domain"/>
    <property type="match status" value="1"/>
</dbReference>
<evidence type="ECO:0000256" key="2">
    <source>
        <dbReference type="ARBA" id="ARBA00022694"/>
    </source>
</evidence>
<name>A0A7H1C2Z3_9PAST</name>
<evidence type="ECO:0000256" key="1">
    <source>
        <dbReference type="ARBA" id="ARBA00007953"/>
    </source>
</evidence>
<dbReference type="Proteomes" id="UP000576260">
    <property type="component" value="Chromosome"/>
</dbReference>
<evidence type="ECO:0000256" key="3">
    <source>
        <dbReference type="ARBA" id="ARBA00023235"/>
    </source>
</evidence>
<dbReference type="RefSeq" id="WP_188156931.1">
    <property type="nucleotide sequence ID" value="NZ_CP061280.1"/>
</dbReference>
<keyword evidence="2 4" id="KW-0819">tRNA processing</keyword>
<dbReference type="InterPro" id="IPR043165">
    <property type="entry name" value="TruD_insert_sf"/>
</dbReference>
<comment type="similarity">
    <text evidence="1 4">Belongs to the pseudouridine synthase TruD family.</text>
</comment>
<dbReference type="PANTHER" id="PTHR47811:SF1">
    <property type="entry name" value="TRNA PSEUDOURIDINE SYNTHASE D"/>
    <property type="match status" value="1"/>
</dbReference>
<dbReference type="HAMAP" id="MF_01082">
    <property type="entry name" value="TruD"/>
    <property type="match status" value="1"/>
</dbReference>
<gene>
    <name evidence="4 6" type="primary">truD</name>
    <name evidence="6" type="ORF">ICJ55_00910</name>
</gene>
<reference evidence="6 7" key="1">
    <citation type="submission" date="2020-09" db="EMBL/GenBank/DDBJ databases">
        <title>Mannheimia bovis sp.nov., isolated from a cow.</title>
        <authorList>
            <person name="Li F."/>
        </authorList>
    </citation>
    <scope>NUCLEOTIDE SEQUENCE [LARGE SCALE GENOMIC DNA]</scope>
    <source>
        <strain evidence="6 7">ZY190616</strain>
    </source>
</reference>
<dbReference type="PROSITE" id="PS50984">
    <property type="entry name" value="TRUD"/>
    <property type="match status" value="1"/>
</dbReference>
<dbReference type="GO" id="GO:0031119">
    <property type="term" value="P:tRNA pseudouridine synthesis"/>
    <property type="evidence" value="ECO:0007669"/>
    <property type="project" value="UniProtKB-UniRule"/>
</dbReference>
<accession>A0A7H1C2Z3</accession>
<dbReference type="KEGG" id="mbos:ICJ55_00910"/>
<dbReference type="CDD" id="cd02575">
    <property type="entry name" value="PseudoU_synth_EcTruD"/>
    <property type="match status" value="1"/>
</dbReference>
<comment type="function">
    <text evidence="4">Responsible for synthesis of pseudouridine from uracil-13 in transfer RNAs.</text>
</comment>
<comment type="catalytic activity">
    <reaction evidence="4">
        <text>uridine(13) in tRNA = pseudouridine(13) in tRNA</text>
        <dbReference type="Rhea" id="RHEA:42540"/>
        <dbReference type="Rhea" id="RHEA-COMP:10105"/>
        <dbReference type="Rhea" id="RHEA-COMP:10106"/>
        <dbReference type="ChEBI" id="CHEBI:65314"/>
        <dbReference type="ChEBI" id="CHEBI:65315"/>
        <dbReference type="EC" id="5.4.99.27"/>
    </reaction>
</comment>
<dbReference type="EC" id="5.4.99.27" evidence="4"/>
<sequence length="339" mass="38701">MQLNYLYSAPQTQGRLKAEFADFIVREELGYELTGEGEFVAVKIRKTNANTLFVGEKLAKFVGISEREMSYAGLKDRHAVTEQWFCLHLAGKETPDFSTFECEGVDILEVTRHNRKIRVGSLAGNHFELLLRDVAESADLIHRLQQIQAVGFPNYFTEQRFGRDGHNLTQALRWAKGEITVKDRKKRSFYLSAARSEVFNLVVSQRIADGLMNQVLENDYVQLAGSNSFFCVKQDEIAETQDRLSRFDVLLTAPLIGEKSLELESNQAEKAMIEQHADLVALMKKERMNAARRAMICKPKDLEWQFETEGLRLKFFLDSGSYATGLVRELIRLSEESEV</sequence>
<organism evidence="6 7">
    <name type="scientific">Mannheimia bovis</name>
    <dbReference type="NCBI Taxonomy" id="2770636"/>
    <lineage>
        <taxon>Bacteria</taxon>
        <taxon>Pseudomonadati</taxon>
        <taxon>Pseudomonadota</taxon>
        <taxon>Gammaproteobacteria</taxon>
        <taxon>Pasteurellales</taxon>
        <taxon>Pasteurellaceae</taxon>
        <taxon>Mannheimia</taxon>
    </lineage>
</organism>
<keyword evidence="3 4" id="KW-0413">Isomerase</keyword>
<dbReference type="PANTHER" id="PTHR47811">
    <property type="entry name" value="TRNA PSEUDOURIDINE SYNTHASE D"/>
    <property type="match status" value="1"/>
</dbReference>
<dbReference type="InterPro" id="IPR050170">
    <property type="entry name" value="TruD_pseudoU_synthase"/>
</dbReference>
<feature type="domain" description="TRUD" evidence="5">
    <location>
        <begin position="151"/>
        <end position="298"/>
    </location>
</feature>
<evidence type="ECO:0000259" key="5">
    <source>
        <dbReference type="PROSITE" id="PS50984"/>
    </source>
</evidence>